<dbReference type="EMBL" id="JAUZVY010000003">
    <property type="protein sequence ID" value="MDP4529056.1"/>
    <property type="molecule type" value="Genomic_DNA"/>
</dbReference>
<evidence type="ECO:0000313" key="1">
    <source>
        <dbReference type="EMBL" id="MDP4529056.1"/>
    </source>
</evidence>
<protein>
    <submittedName>
        <fullName evidence="1">TIGR02444 family protein</fullName>
    </submittedName>
</protein>
<gene>
    <name evidence="1" type="ORF">Q3O59_08435</name>
</gene>
<dbReference type="Proteomes" id="UP001236258">
    <property type="component" value="Unassembled WGS sequence"/>
</dbReference>
<dbReference type="InterPro" id="IPR012659">
    <property type="entry name" value="CHP02444"/>
</dbReference>
<dbReference type="RefSeq" id="WP_305945165.1">
    <property type="nucleotide sequence ID" value="NZ_JAUZVY010000003.1"/>
</dbReference>
<name>A0ABT9GPZ8_9GAMM</name>
<sequence>MVKGPSTEQFWQFCLASYPGIQQPLLRLQDELGANVNLLLLLLYAEQQHWILTPQQIDQLHQAVAGPNRSYTQPIRHLRRRLSTQPAIKAALLQAELVAEQLEQQALLAALPELTTGQDADLIAAYLTQLTPSSAHWHPLLFDLRQSLSS</sequence>
<proteinExistence type="predicted"/>
<reference evidence="1 2" key="1">
    <citation type="submission" date="2023-08" db="EMBL/GenBank/DDBJ databases">
        <authorList>
            <person name="Joshi A."/>
            <person name="Thite S."/>
        </authorList>
    </citation>
    <scope>NUCLEOTIDE SEQUENCE [LARGE SCALE GENOMIC DNA]</scope>
    <source>
        <strain evidence="1 2">1E1</strain>
    </source>
</reference>
<organism evidence="1 2">
    <name type="scientific">Alkalimonas delamerensis</name>
    <dbReference type="NCBI Taxonomy" id="265981"/>
    <lineage>
        <taxon>Bacteria</taxon>
        <taxon>Pseudomonadati</taxon>
        <taxon>Pseudomonadota</taxon>
        <taxon>Gammaproteobacteria</taxon>
        <taxon>Alkalimonas</taxon>
    </lineage>
</organism>
<accession>A0ABT9GPZ8</accession>
<evidence type="ECO:0000313" key="2">
    <source>
        <dbReference type="Proteomes" id="UP001236258"/>
    </source>
</evidence>
<keyword evidence="2" id="KW-1185">Reference proteome</keyword>
<dbReference type="NCBIfam" id="TIGR02444">
    <property type="entry name" value="TIGR02444 family protein"/>
    <property type="match status" value="1"/>
</dbReference>
<comment type="caution">
    <text evidence="1">The sequence shown here is derived from an EMBL/GenBank/DDBJ whole genome shotgun (WGS) entry which is preliminary data.</text>
</comment>
<dbReference type="Pfam" id="PF09523">
    <property type="entry name" value="DUF2390"/>
    <property type="match status" value="1"/>
</dbReference>